<dbReference type="Pfam" id="PF05043">
    <property type="entry name" value="Mga"/>
    <property type="match status" value="1"/>
</dbReference>
<evidence type="ECO:0000259" key="7">
    <source>
        <dbReference type="PROSITE" id="PS51099"/>
    </source>
</evidence>
<dbReference type="InterPro" id="IPR050661">
    <property type="entry name" value="BglG_antiterminators"/>
</dbReference>
<dbReference type="Pfam" id="PF00874">
    <property type="entry name" value="PRD"/>
    <property type="match status" value="2"/>
</dbReference>
<keyword evidence="10" id="KW-1185">Reference proteome</keyword>
<dbReference type="InterPro" id="IPR013196">
    <property type="entry name" value="HTH_11"/>
</dbReference>
<dbReference type="PROSITE" id="PS51372">
    <property type="entry name" value="PRD_2"/>
    <property type="match status" value="2"/>
</dbReference>
<dbReference type="InterPro" id="IPR036634">
    <property type="entry name" value="PRD_sf"/>
</dbReference>
<name>A0A0E4CRS2_9STRE</name>
<dbReference type="EMBL" id="CTEN01000001">
    <property type="protein sequence ID" value="CQR23817.1"/>
    <property type="molecule type" value="Genomic_DNA"/>
</dbReference>
<dbReference type="InterPro" id="IPR013011">
    <property type="entry name" value="PTS_EIIB_2"/>
</dbReference>
<dbReference type="SUPFAM" id="SSF52794">
    <property type="entry name" value="PTS system IIB component-like"/>
    <property type="match status" value="1"/>
</dbReference>
<dbReference type="InterPro" id="IPR011608">
    <property type="entry name" value="PRD"/>
</dbReference>
<dbReference type="GO" id="GO:0006355">
    <property type="term" value="P:regulation of DNA-templated transcription"/>
    <property type="evidence" value="ECO:0007669"/>
    <property type="project" value="InterPro"/>
</dbReference>
<feature type="domain" description="PTS EIIB type-2" evidence="7">
    <location>
        <begin position="405"/>
        <end position="497"/>
    </location>
</feature>
<dbReference type="GO" id="GO:0003677">
    <property type="term" value="F:DNA binding"/>
    <property type="evidence" value="ECO:0007669"/>
    <property type="project" value="InterPro"/>
</dbReference>
<dbReference type="Proteomes" id="UP000198604">
    <property type="component" value="Unassembled WGS sequence"/>
</dbReference>
<dbReference type="PROSITE" id="PS51094">
    <property type="entry name" value="PTS_EIIA_TYPE_2"/>
    <property type="match status" value="1"/>
</dbReference>
<dbReference type="PANTHER" id="PTHR30185:SF18">
    <property type="entry name" value="TRANSCRIPTIONAL REGULATOR MTLR"/>
    <property type="match status" value="1"/>
</dbReference>
<keyword evidence="1" id="KW-0808">Transferase</keyword>
<accession>A0A0E4CRS2</accession>
<evidence type="ECO:0000256" key="2">
    <source>
        <dbReference type="ARBA" id="ARBA00022737"/>
    </source>
</evidence>
<dbReference type="RefSeq" id="WP_093649564.1">
    <property type="nucleotide sequence ID" value="NZ_CTEN01000001.1"/>
</dbReference>
<dbReference type="SUPFAM" id="SSF55804">
    <property type="entry name" value="Phoshotransferase/anion transport protein"/>
    <property type="match status" value="1"/>
</dbReference>
<evidence type="ECO:0000259" key="6">
    <source>
        <dbReference type="PROSITE" id="PS51094"/>
    </source>
</evidence>
<dbReference type="Gene3D" id="3.40.930.10">
    <property type="entry name" value="Mannitol-specific EII, Chain A"/>
    <property type="match status" value="1"/>
</dbReference>
<protein>
    <submittedName>
        <fullName evidence="9">Transcriptional regulator</fullName>
    </submittedName>
</protein>
<dbReference type="Gene3D" id="3.40.50.2300">
    <property type="match status" value="1"/>
</dbReference>
<dbReference type="GO" id="GO:0009401">
    <property type="term" value="P:phosphoenolpyruvate-dependent sugar phosphotransferase system"/>
    <property type="evidence" value="ECO:0007669"/>
    <property type="project" value="InterPro"/>
</dbReference>
<dbReference type="InterPro" id="IPR016032">
    <property type="entry name" value="Sig_transdc_resp-reg_C-effctor"/>
</dbReference>
<keyword evidence="3" id="KW-0805">Transcription regulation</keyword>
<dbReference type="PANTHER" id="PTHR30185">
    <property type="entry name" value="CRYPTIC BETA-GLUCOSIDE BGL OPERON ANTITERMINATOR"/>
    <property type="match status" value="1"/>
</dbReference>
<dbReference type="CDD" id="cd05568">
    <property type="entry name" value="PTS_IIB_bgl_like"/>
    <property type="match status" value="1"/>
</dbReference>
<dbReference type="PROSITE" id="PS51099">
    <property type="entry name" value="PTS_EIIB_TYPE_2"/>
    <property type="match status" value="1"/>
</dbReference>
<keyword evidence="2" id="KW-0677">Repeat</keyword>
<dbReference type="SUPFAM" id="SSF63520">
    <property type="entry name" value="PTS-regulatory domain, PRD"/>
    <property type="match status" value="2"/>
</dbReference>
<evidence type="ECO:0000256" key="3">
    <source>
        <dbReference type="ARBA" id="ARBA00023015"/>
    </source>
</evidence>
<dbReference type="OrthoDB" id="3710983at2"/>
<evidence type="ECO:0000313" key="9">
    <source>
        <dbReference type="EMBL" id="CQR23817.1"/>
    </source>
</evidence>
<dbReference type="InterPro" id="IPR036095">
    <property type="entry name" value="PTS_EIIB-like_sf"/>
</dbReference>
<dbReference type="InterPro" id="IPR007737">
    <property type="entry name" value="Mga_HTH"/>
</dbReference>
<evidence type="ECO:0000313" key="10">
    <source>
        <dbReference type="Proteomes" id="UP000198604"/>
    </source>
</evidence>
<keyword evidence="5" id="KW-0804">Transcription</keyword>
<dbReference type="InterPro" id="IPR016152">
    <property type="entry name" value="PTrfase/Anion_transptr"/>
</dbReference>
<dbReference type="Pfam" id="PF00359">
    <property type="entry name" value="PTS_EIIA_2"/>
    <property type="match status" value="1"/>
</dbReference>
<sequence>MLNQKEKMILNYLSQDSSLYVTSKELAQHLSCTDRTVRTYLKNLSQELEKLGEGLVIESKQGFGYRLSIKDDKLYQQFLSEHHIQNGMANADINDRHHFILNKLMFEQEGLLFEDLMDQLFVSRSTLSSDFKKIRLLLEKYKLTIESRANKGVYVSGSEQDKRHFIMDYFFSGQFMKNIHQYVRHDVLKLPINFEELTMVILDESRSQDLKLSDFVIQNLVVHIALAIKRLESGFQISAIDLDPLRYQKEILVAKNILNRIRLVTQIDFPNSEVNYIALHLISKGQNSERRQEAEVTYQLRQEILSALQRLDKETGFQFSGDFTLSEGLLTHLEVLLERLENDVHLDNPLLDEIKANYQEALALTRTMLSYLEAVPMEFLSEDEIAYVTLHIMAALERHKEEHKPNALVICATGYGSAQMLRHRIQNELSQYVNVAEMVGYYDINDEKLAGVDCIISTIDLSNLVFAIPVYKVSVFLKEDEAAYIKKELSKLTAKKSNQKKASSKGKIKDYFDDYFSKDYFAILDESDKDMVLQHLVSLLDDGRDEDYQNHMLDLIHQRSKMSTVVFDETIAVPHPIKALDKNHKIGVAILKNSLVWDESFRQIRLVFLVSSSIYGNEGLSDITRGMVNLVDLPQIKEKMKNCQDFEEFKEIFLSLDQDEQ</sequence>
<evidence type="ECO:0000259" key="8">
    <source>
        <dbReference type="PROSITE" id="PS51372"/>
    </source>
</evidence>
<proteinExistence type="predicted"/>
<reference evidence="10" key="1">
    <citation type="submission" date="2015-03" db="EMBL/GenBank/DDBJ databases">
        <authorList>
            <person name="Urmite Genomes"/>
        </authorList>
    </citation>
    <scope>NUCLEOTIDE SEQUENCE [LARGE SCALE GENOMIC DNA]</scope>
    <source>
        <strain evidence="10">FF10</strain>
    </source>
</reference>
<feature type="domain" description="PRD" evidence="8">
    <location>
        <begin position="295"/>
        <end position="402"/>
    </location>
</feature>
<keyword evidence="4" id="KW-0010">Activator</keyword>
<feature type="domain" description="PTS EIIA type-2" evidence="6">
    <location>
        <begin position="513"/>
        <end position="656"/>
    </location>
</feature>
<evidence type="ECO:0000256" key="5">
    <source>
        <dbReference type="ARBA" id="ARBA00023163"/>
    </source>
</evidence>
<dbReference type="Gene3D" id="1.10.1790.10">
    <property type="entry name" value="PRD domain"/>
    <property type="match status" value="2"/>
</dbReference>
<gene>
    <name evidence="9" type="ORF">BN1356_00186</name>
</gene>
<dbReference type="AlphaFoldDB" id="A0A0E4CRS2"/>
<dbReference type="InterPro" id="IPR002178">
    <property type="entry name" value="PTS_EIIA_type-2_dom"/>
</dbReference>
<organism evidence="9 10">
    <name type="scientific">Streptococcus varani</name>
    <dbReference type="NCBI Taxonomy" id="1608583"/>
    <lineage>
        <taxon>Bacteria</taxon>
        <taxon>Bacillati</taxon>
        <taxon>Bacillota</taxon>
        <taxon>Bacilli</taxon>
        <taxon>Lactobacillales</taxon>
        <taxon>Streptococcaceae</taxon>
        <taxon>Streptococcus</taxon>
    </lineage>
</organism>
<dbReference type="SUPFAM" id="SSF46894">
    <property type="entry name" value="C-terminal effector domain of the bipartite response regulators"/>
    <property type="match status" value="1"/>
</dbReference>
<dbReference type="InterPro" id="IPR036388">
    <property type="entry name" value="WH-like_DNA-bd_sf"/>
</dbReference>
<dbReference type="Pfam" id="PF08279">
    <property type="entry name" value="HTH_11"/>
    <property type="match status" value="1"/>
</dbReference>
<dbReference type="Gene3D" id="1.10.10.10">
    <property type="entry name" value="Winged helix-like DNA-binding domain superfamily/Winged helix DNA-binding domain"/>
    <property type="match status" value="1"/>
</dbReference>
<feature type="domain" description="PRD" evidence="8">
    <location>
        <begin position="186"/>
        <end position="291"/>
    </location>
</feature>
<dbReference type="GO" id="GO:0008982">
    <property type="term" value="F:protein-N(PI)-phosphohistidine-sugar phosphotransferase activity"/>
    <property type="evidence" value="ECO:0007669"/>
    <property type="project" value="InterPro"/>
</dbReference>
<dbReference type="STRING" id="1608583.BN1356_00186"/>
<evidence type="ECO:0000256" key="1">
    <source>
        <dbReference type="ARBA" id="ARBA00022679"/>
    </source>
</evidence>
<evidence type="ECO:0000256" key="4">
    <source>
        <dbReference type="ARBA" id="ARBA00023159"/>
    </source>
</evidence>